<name>A0A085ZAC0_9FLAO</name>
<organism evidence="1 2">
    <name type="scientific">Chryseobacterium formosense</name>
    <dbReference type="NCBI Taxonomy" id="236814"/>
    <lineage>
        <taxon>Bacteria</taxon>
        <taxon>Pseudomonadati</taxon>
        <taxon>Bacteroidota</taxon>
        <taxon>Flavobacteriia</taxon>
        <taxon>Flavobacteriales</taxon>
        <taxon>Weeksellaceae</taxon>
        <taxon>Chryseobacterium group</taxon>
        <taxon>Chryseobacterium</taxon>
    </lineage>
</organism>
<evidence type="ECO:0000313" key="2">
    <source>
        <dbReference type="Proteomes" id="UP000028713"/>
    </source>
</evidence>
<dbReference type="Proteomes" id="UP000028713">
    <property type="component" value="Unassembled WGS sequence"/>
</dbReference>
<proteinExistence type="predicted"/>
<accession>A0A085ZAC0</accession>
<sequence>MNLNSVVGTEAYVNGSLVDIVGFTGSVSVSFDPKNPFVGDRWITRSVGVAAGAKGSVGVGVTLSNTRVGVGFDGKIRVADYTGAVTGKGSY</sequence>
<comment type="caution">
    <text evidence="1">The sequence shown here is derived from an EMBL/GenBank/DDBJ whole genome shotgun (WGS) entry which is preliminary data.</text>
</comment>
<gene>
    <name evidence="1" type="ORF">IX39_12495</name>
</gene>
<evidence type="ECO:0000313" key="1">
    <source>
        <dbReference type="EMBL" id="KFF01384.1"/>
    </source>
</evidence>
<dbReference type="AlphaFoldDB" id="A0A085ZAC0"/>
<dbReference type="RefSeq" id="WP_034676729.1">
    <property type="nucleotide sequence ID" value="NZ_FPAP01000001.1"/>
</dbReference>
<dbReference type="STRING" id="236814.IX39_12495"/>
<dbReference type="EMBL" id="JPRP01000001">
    <property type="protein sequence ID" value="KFF01384.1"/>
    <property type="molecule type" value="Genomic_DNA"/>
</dbReference>
<dbReference type="OrthoDB" id="9955733at2"/>
<keyword evidence="2" id="KW-1185">Reference proteome</keyword>
<protein>
    <submittedName>
        <fullName evidence="1">Uncharacterized protein</fullName>
    </submittedName>
</protein>
<reference evidence="1 2" key="1">
    <citation type="submission" date="2014-07" db="EMBL/GenBank/DDBJ databases">
        <title>Genome of Chryseobacterium formosense LMG 24722.</title>
        <authorList>
            <person name="Pipes S.E."/>
            <person name="Stropko S.J."/>
            <person name="Newman J.D."/>
        </authorList>
    </citation>
    <scope>NUCLEOTIDE SEQUENCE [LARGE SCALE GENOMIC DNA]</scope>
    <source>
        <strain evidence="1 2">LMG 24722</strain>
    </source>
</reference>